<accession>A0ABZ3C1H0</accession>
<dbReference type="EMBL" id="CP150637">
    <property type="protein sequence ID" value="WZW88630.1"/>
    <property type="molecule type" value="Genomic_DNA"/>
</dbReference>
<proteinExistence type="predicted"/>
<dbReference type="InterPro" id="IPR052345">
    <property type="entry name" value="Rad_response_metalloprotease"/>
</dbReference>
<dbReference type="PANTHER" id="PTHR43236:SF2">
    <property type="entry name" value="BLL0069 PROTEIN"/>
    <property type="match status" value="1"/>
</dbReference>
<name>A0ABZ3C1H0_9GAMM</name>
<dbReference type="PANTHER" id="PTHR43236">
    <property type="entry name" value="ANTITOXIN HIGA1"/>
    <property type="match status" value="1"/>
</dbReference>
<gene>
    <name evidence="2" type="ORF">WMO13_04375</name>
</gene>
<dbReference type="Pfam" id="PF06114">
    <property type="entry name" value="Peptidase_M78"/>
    <property type="match status" value="1"/>
</dbReference>
<feature type="domain" description="IrrE N-terminal-like" evidence="1">
    <location>
        <begin position="196"/>
        <end position="301"/>
    </location>
</feature>
<evidence type="ECO:0000259" key="1">
    <source>
        <dbReference type="Pfam" id="PF06114"/>
    </source>
</evidence>
<evidence type="ECO:0000313" key="3">
    <source>
        <dbReference type="Proteomes" id="UP001449178"/>
    </source>
</evidence>
<organism evidence="2 3">
    <name type="scientific">Ignatzschineria larvae DSM 13226</name>
    <dbReference type="NCBI Taxonomy" id="1111732"/>
    <lineage>
        <taxon>Bacteria</taxon>
        <taxon>Pseudomonadati</taxon>
        <taxon>Pseudomonadota</taxon>
        <taxon>Gammaproteobacteria</taxon>
        <taxon>Cardiobacteriales</taxon>
        <taxon>Ignatzschineriaceae</taxon>
        <taxon>Ignatzschineria</taxon>
    </lineage>
</organism>
<reference evidence="2 3" key="1">
    <citation type="submission" date="2024-03" db="EMBL/GenBank/DDBJ databases">
        <title>Complete Genome Sequence and Annotation of Ignatzschineria larvae DSM 13226.</title>
        <authorList>
            <person name="Cantrell E."/>
            <person name="Burcham Z.M."/>
        </authorList>
    </citation>
    <scope>NUCLEOTIDE SEQUENCE [LARGE SCALE GENOMIC DNA]</scope>
    <source>
        <strain evidence="2 3">DSM 13226</strain>
    </source>
</reference>
<dbReference type="Gene3D" id="1.10.10.2910">
    <property type="match status" value="1"/>
</dbReference>
<dbReference type="Proteomes" id="UP001449178">
    <property type="component" value="Chromosome"/>
</dbReference>
<protein>
    <submittedName>
        <fullName evidence="2">ImmA/IrrE family metallo-endopeptidase</fullName>
    </submittedName>
</protein>
<evidence type="ECO:0000313" key="2">
    <source>
        <dbReference type="EMBL" id="WZW88630.1"/>
    </source>
</evidence>
<dbReference type="RefSeq" id="WP_026878118.1">
    <property type="nucleotide sequence ID" value="NZ_AZOD01000001.1"/>
</dbReference>
<sequence length="383" mass="43975">MSTFNFSPTVLEWAANNINISWESLAEEIVTAKTKREEKLQAAYDGKLTLKQAEKISQKTNTPFGFLFLQEPPKLEKLTIPDLRTITQSNPLSNDFYDTLEDIYKKVEWYRTYLETEGELEPHSFVGRFSFNKNLSVERVVEDIRHTINVDSKFFETDSKSHYYQALTSKIENIGILVFTNGVVKNNPRRKLNIAEFRGFAIADKYVPAVFINNSDTLSAQLFTLMHEIAHIWLGKSGVSDANEGSEVERFCNKVSAEFLMPTKLFLEKWTFDQYEALTYDSLSRIAEYFKVSVFAVAVKAKQLHLITDHGVNQIKAEAIAKYQMKRLSNGGNFYATLPYRNSKTFTNVLVNQALSQQMLLRDAASMLNVKPNTIMQLYLRQQ</sequence>
<keyword evidence="3" id="KW-1185">Reference proteome</keyword>
<dbReference type="InterPro" id="IPR010359">
    <property type="entry name" value="IrrE_HExxH"/>
</dbReference>